<dbReference type="InterPro" id="IPR017451">
    <property type="entry name" value="F-box-assoc_interact_dom"/>
</dbReference>
<dbReference type="PANTHER" id="PTHR31672:SF13">
    <property type="entry name" value="F-BOX PROTEIN CPR30-LIKE"/>
    <property type="match status" value="1"/>
</dbReference>
<dbReference type="InterPro" id="IPR050796">
    <property type="entry name" value="SCF_F-box_component"/>
</dbReference>
<dbReference type="PANTHER" id="PTHR31672">
    <property type="entry name" value="BNACNNG10540D PROTEIN"/>
    <property type="match status" value="1"/>
</dbReference>
<dbReference type="Proteomes" id="UP001443914">
    <property type="component" value="Unassembled WGS sequence"/>
</dbReference>
<feature type="signal peptide" evidence="1">
    <location>
        <begin position="1"/>
        <end position="21"/>
    </location>
</feature>
<sequence length="320" mass="36227">MNLNTIVWFALILMLPNQLIGRDVVIKIDQFDTKCCQIVGSCNGLICLWSPVSGLALYNPSTREYCRLSDPPPMKAKTISSCYGFGRDCISHHYKIFKISSILSDNAEYNSMAQVYNTSTTNSWRNVGEFPMFVFVHKNGVVVNNKLHWSYINPHGDNIGSERIKILTCDLHTEEFAFESLQYPNTQVKGFVSYLTVSDGLLYLIVGKCSVSHVSIWVMKEYGVSDSWIKVADFVGSSLYKAVTCKSTSEGEEVLLIKCGLINGSSLKFEWYNFRDKSTKNVEISTNSRRALVSHLAWECTRSLTPIPGNDHKYSWERPF</sequence>
<dbReference type="EMBL" id="JBDFQZ010000009">
    <property type="protein sequence ID" value="KAK9691903.1"/>
    <property type="molecule type" value="Genomic_DNA"/>
</dbReference>
<evidence type="ECO:0000256" key="1">
    <source>
        <dbReference type="SAM" id="SignalP"/>
    </source>
</evidence>
<dbReference type="AlphaFoldDB" id="A0AAW1IR58"/>
<accession>A0AAW1IR58</accession>
<dbReference type="Pfam" id="PF07734">
    <property type="entry name" value="FBA_1"/>
    <property type="match status" value="1"/>
</dbReference>
<proteinExistence type="predicted"/>
<feature type="domain" description="F-box associated beta-propeller type 1" evidence="2">
    <location>
        <begin position="32"/>
        <end position="233"/>
    </location>
</feature>
<evidence type="ECO:0000259" key="2">
    <source>
        <dbReference type="Pfam" id="PF07734"/>
    </source>
</evidence>
<evidence type="ECO:0000313" key="4">
    <source>
        <dbReference type="Proteomes" id="UP001443914"/>
    </source>
</evidence>
<feature type="chain" id="PRO_5043766197" description="F-box associated beta-propeller type 1 domain-containing protein" evidence="1">
    <location>
        <begin position="22"/>
        <end position="320"/>
    </location>
</feature>
<keyword evidence="4" id="KW-1185">Reference proteome</keyword>
<comment type="caution">
    <text evidence="3">The sequence shown here is derived from an EMBL/GenBank/DDBJ whole genome shotgun (WGS) entry which is preliminary data.</text>
</comment>
<dbReference type="InterPro" id="IPR006527">
    <property type="entry name" value="F-box-assoc_dom_typ1"/>
</dbReference>
<dbReference type="NCBIfam" id="TIGR01640">
    <property type="entry name" value="F_box_assoc_1"/>
    <property type="match status" value="1"/>
</dbReference>
<organism evidence="3 4">
    <name type="scientific">Saponaria officinalis</name>
    <name type="common">Common soapwort</name>
    <name type="synonym">Lychnis saponaria</name>
    <dbReference type="NCBI Taxonomy" id="3572"/>
    <lineage>
        <taxon>Eukaryota</taxon>
        <taxon>Viridiplantae</taxon>
        <taxon>Streptophyta</taxon>
        <taxon>Embryophyta</taxon>
        <taxon>Tracheophyta</taxon>
        <taxon>Spermatophyta</taxon>
        <taxon>Magnoliopsida</taxon>
        <taxon>eudicotyledons</taxon>
        <taxon>Gunneridae</taxon>
        <taxon>Pentapetalae</taxon>
        <taxon>Caryophyllales</taxon>
        <taxon>Caryophyllaceae</taxon>
        <taxon>Caryophylleae</taxon>
        <taxon>Saponaria</taxon>
    </lineage>
</organism>
<reference evidence="3" key="1">
    <citation type="submission" date="2024-03" db="EMBL/GenBank/DDBJ databases">
        <title>WGS assembly of Saponaria officinalis var. Norfolk2.</title>
        <authorList>
            <person name="Jenkins J."/>
            <person name="Shu S."/>
            <person name="Grimwood J."/>
            <person name="Barry K."/>
            <person name="Goodstein D."/>
            <person name="Schmutz J."/>
            <person name="Leebens-Mack J."/>
            <person name="Osbourn A."/>
        </authorList>
    </citation>
    <scope>NUCLEOTIDE SEQUENCE [LARGE SCALE GENOMIC DNA]</scope>
    <source>
        <strain evidence="3">JIC</strain>
    </source>
</reference>
<name>A0AAW1IR58_SAPOF</name>
<evidence type="ECO:0000313" key="3">
    <source>
        <dbReference type="EMBL" id="KAK9691903.1"/>
    </source>
</evidence>
<keyword evidence="1" id="KW-0732">Signal</keyword>
<gene>
    <name evidence="3" type="ORF">RND81_09G227600</name>
</gene>
<protein>
    <recommendedName>
        <fullName evidence="2">F-box associated beta-propeller type 1 domain-containing protein</fullName>
    </recommendedName>
</protein>